<protein>
    <submittedName>
        <fullName evidence="1">Uncharacterized protein</fullName>
    </submittedName>
</protein>
<evidence type="ECO:0000313" key="2">
    <source>
        <dbReference type="Proteomes" id="UP000024404"/>
    </source>
</evidence>
<name>A0A8R1Y487_ONCVO</name>
<keyword evidence="2" id="KW-1185">Reference proteome</keyword>
<dbReference type="OMA" id="RIKDERW"/>
<dbReference type="EMBL" id="CMVM020000023">
    <property type="status" value="NOT_ANNOTATED_CDS"/>
    <property type="molecule type" value="Genomic_DNA"/>
</dbReference>
<sequence length="113" mass="13172">MQIYSDKIKIRLLRLKKKTKHLIVVPNVDALQNPESILTFQKFSAANGMHTENSRKFGEPLNKESIKRVRIKDERWEDKLESRPSSNSSKIERLSYVSISSGTSTWVQRRKTL</sequence>
<reference evidence="2" key="1">
    <citation type="submission" date="2013-10" db="EMBL/GenBank/DDBJ databases">
        <title>Genome sequencing of Onchocerca volvulus.</title>
        <authorList>
            <person name="Cotton J."/>
            <person name="Tsai J."/>
            <person name="Stanley E."/>
            <person name="Tracey A."/>
            <person name="Holroyd N."/>
            <person name="Lustigman S."/>
            <person name="Berriman M."/>
        </authorList>
    </citation>
    <scope>NUCLEOTIDE SEQUENCE</scope>
</reference>
<accession>A0A8R1Y487</accession>
<dbReference type="Proteomes" id="UP000024404">
    <property type="component" value="Unassembled WGS sequence"/>
</dbReference>
<reference evidence="1" key="2">
    <citation type="submission" date="2022-06" db="UniProtKB">
        <authorList>
            <consortium name="EnsemblMetazoa"/>
        </authorList>
    </citation>
    <scope>IDENTIFICATION</scope>
</reference>
<evidence type="ECO:0000313" key="1">
    <source>
        <dbReference type="EnsemblMetazoa" id="OVOC835.1"/>
    </source>
</evidence>
<organism evidence="1 2">
    <name type="scientific">Onchocerca volvulus</name>
    <dbReference type="NCBI Taxonomy" id="6282"/>
    <lineage>
        <taxon>Eukaryota</taxon>
        <taxon>Metazoa</taxon>
        <taxon>Ecdysozoa</taxon>
        <taxon>Nematoda</taxon>
        <taxon>Chromadorea</taxon>
        <taxon>Rhabditida</taxon>
        <taxon>Spirurina</taxon>
        <taxon>Spiruromorpha</taxon>
        <taxon>Filarioidea</taxon>
        <taxon>Onchocercidae</taxon>
        <taxon>Onchocerca</taxon>
    </lineage>
</organism>
<dbReference type="AlphaFoldDB" id="A0A8R1Y487"/>
<proteinExistence type="predicted"/>
<dbReference type="EnsemblMetazoa" id="OVOC835.1">
    <property type="protein sequence ID" value="OVOC835.1"/>
    <property type="gene ID" value="WBGene00237644"/>
</dbReference>